<protein>
    <submittedName>
        <fullName evidence="2">Uncharacterized protein</fullName>
    </submittedName>
</protein>
<comment type="caution">
    <text evidence="2">The sequence shown here is derived from an EMBL/GenBank/DDBJ whole genome shotgun (WGS) entry which is preliminary data.</text>
</comment>
<keyword evidence="3" id="KW-1185">Reference proteome</keyword>
<feature type="region of interest" description="Disordered" evidence="1">
    <location>
        <begin position="460"/>
        <end position="487"/>
    </location>
</feature>
<sequence>MEAAVPFLGNYFRLCGYSWSKRITVYFFIFSFLWSVYPRYSYSFVPVIAGVMARQVIPKVIGRVLVRRFAANEAIYSTAQLASTRVFLGRVAANSAEYLPAASSYKIGGVSTWAGIAAAVGSLVPSSLNAPDGSVMVMTNGVKLSENLYEVTYSNDEGKSKKITVNFEPSELSPVIVHVSRNNIDAGEPITGVEKGYSVPDEALYYYQDYSALTYYYGDEPAEIVRAYINDYNAVTYKEIITTLDKTVRNKIVDGQGNVSYENQPYKITYPSVFYTIEEIEHLYTNPSTSVFPEGLPAYESVAGLPMTNYVGFLSPVSKYSYNGDPCKTTNNANGSSATVCAAPEEGEYTITQTEDKQEIMVTTNMKYKASSLSLEAGNIESMIDYLAEPLQDLAVSPALLSEIINELWMDAASQSNYDGMPLTESVSPAEVTAALSELGLSPTYLDLLSPISESPGADVNIDISVNNNPGSDTGGSDETDLGEDPQIASPELEETPTADEILKPVFDLLPFTQDFDIGSRSATCPVVSFSVFEHDYKIDSHCPLIEDNRAAIQTIFLIIWGFIALRVTLSA</sequence>
<evidence type="ECO:0000313" key="2">
    <source>
        <dbReference type="EMBL" id="RLM18318.1"/>
    </source>
</evidence>
<dbReference type="RefSeq" id="WP_170158980.1">
    <property type="nucleotide sequence ID" value="NZ_MJLZ01000070.1"/>
</dbReference>
<feature type="compositionally biased region" description="Polar residues" evidence="1">
    <location>
        <begin position="464"/>
        <end position="475"/>
    </location>
</feature>
<evidence type="ECO:0000256" key="1">
    <source>
        <dbReference type="SAM" id="MobiDB-lite"/>
    </source>
</evidence>
<organism evidence="2 3">
    <name type="scientific">Brenneria alni</name>
    <dbReference type="NCBI Taxonomy" id="71656"/>
    <lineage>
        <taxon>Bacteria</taxon>
        <taxon>Pseudomonadati</taxon>
        <taxon>Pseudomonadota</taxon>
        <taxon>Gammaproteobacteria</taxon>
        <taxon>Enterobacterales</taxon>
        <taxon>Pectobacteriaceae</taxon>
        <taxon>Brenneria</taxon>
    </lineage>
</organism>
<proteinExistence type="predicted"/>
<dbReference type="EMBL" id="MJLZ01000070">
    <property type="protein sequence ID" value="RLM18318.1"/>
    <property type="molecule type" value="Genomic_DNA"/>
</dbReference>
<dbReference type="Proteomes" id="UP000285648">
    <property type="component" value="Unassembled WGS sequence"/>
</dbReference>
<dbReference type="AlphaFoldDB" id="A0A421DJ61"/>
<evidence type="ECO:0000313" key="3">
    <source>
        <dbReference type="Proteomes" id="UP000285648"/>
    </source>
</evidence>
<reference evidence="2 3" key="1">
    <citation type="submission" date="2016-09" db="EMBL/GenBank/DDBJ databases">
        <authorList>
            <person name="Doonan J."/>
            <person name="Pachebat J.A."/>
            <person name="Golyshin P.N."/>
            <person name="Denman S."/>
            <person name="Mcdonald J.E."/>
        </authorList>
    </citation>
    <scope>NUCLEOTIDE SEQUENCE [LARGE SCALE GENOMIC DNA]</scope>
    <source>
        <strain evidence="2 3">NCPPB 3934</strain>
    </source>
</reference>
<accession>A0A421DJ61</accession>
<name>A0A421DJ61_9GAMM</name>
<gene>
    <name evidence="2" type="ORF">BIY29_18445</name>
</gene>